<dbReference type="PRINTS" id="PR00344">
    <property type="entry name" value="BCTRLSENSOR"/>
</dbReference>
<dbReference type="Gene3D" id="1.10.287.130">
    <property type="match status" value="1"/>
</dbReference>
<evidence type="ECO:0000259" key="8">
    <source>
        <dbReference type="PROSITE" id="PS50109"/>
    </source>
</evidence>
<sequence length="429" mass="48690">MEALSSDASSWFDLTFMGHGHCYLWRPDLVVLHSVSDTLIAGSYFTIPLALYVLMHKRKDLEYEWMFLLFALFIFSCGLTHLMGVYNIWNGAYYVSGVLKAITAVVSVLTAALIWPLIPKALALPRPIELQAANQKLQGEIELRAASELSLEKARSELETRVRELEQTKERLESEIERRQFLEQQQRAQTEALRRSNEDLEQFAFIASHDLREPLRKLTSFTQMLMTGKYGEFNDKGQQFVMYIREAADRMDSLLNSLLSYSRISSRWDEEESVSLDDVLDDACRDLQLRIEECGAQIEVDRPLCEVHGDRAQIRQLIQNLVSNSIKYRAEGVAPVIHISSEADVEAGRCRVTVEDNGIGFDMAYSEQIFEVFKRLHGRGEYEGTGMGLAICRKIVERHGGTLNAYSEEGKGARFVFDLPLPGSGELLA</sequence>
<dbReference type="InterPro" id="IPR052162">
    <property type="entry name" value="Sensor_kinase/Photoreceptor"/>
</dbReference>
<feature type="coiled-coil region" evidence="6">
    <location>
        <begin position="148"/>
        <end position="185"/>
    </location>
</feature>
<name>A0A072MYY3_9GAMM</name>
<evidence type="ECO:0000256" key="4">
    <source>
        <dbReference type="ARBA" id="ARBA00022679"/>
    </source>
</evidence>
<feature type="domain" description="Histidine kinase" evidence="8">
    <location>
        <begin position="206"/>
        <end position="423"/>
    </location>
</feature>
<dbReference type="GO" id="GO:0000155">
    <property type="term" value="F:phosphorelay sensor kinase activity"/>
    <property type="evidence" value="ECO:0007669"/>
    <property type="project" value="InterPro"/>
</dbReference>
<dbReference type="Pfam" id="PF25487">
    <property type="entry name" value="ETR1_N"/>
    <property type="match status" value="1"/>
</dbReference>
<evidence type="ECO:0000256" key="7">
    <source>
        <dbReference type="SAM" id="Phobius"/>
    </source>
</evidence>
<keyword evidence="7" id="KW-0812">Transmembrane</keyword>
<dbReference type="SUPFAM" id="SSF47384">
    <property type="entry name" value="Homodimeric domain of signal transducing histidine kinase"/>
    <property type="match status" value="1"/>
</dbReference>
<dbReference type="RefSeq" id="WP_051669153.1">
    <property type="nucleotide sequence ID" value="NZ_ANIE01000009.1"/>
</dbReference>
<dbReference type="Pfam" id="PF00512">
    <property type="entry name" value="HisKA"/>
    <property type="match status" value="1"/>
</dbReference>
<evidence type="ECO:0000313" key="9">
    <source>
        <dbReference type="EMBL" id="KEF30187.1"/>
    </source>
</evidence>
<dbReference type="InterPro" id="IPR003661">
    <property type="entry name" value="HisK_dim/P_dom"/>
</dbReference>
<dbReference type="FunFam" id="3.30.565.10:FF:000006">
    <property type="entry name" value="Sensor histidine kinase WalK"/>
    <property type="match status" value="1"/>
</dbReference>
<dbReference type="SMART" id="SM00387">
    <property type="entry name" value="HATPase_c"/>
    <property type="match status" value="1"/>
</dbReference>
<dbReference type="AlphaFoldDB" id="A0A072MYY3"/>
<dbReference type="PANTHER" id="PTHR43304:SF1">
    <property type="entry name" value="PAC DOMAIN-CONTAINING PROTEIN"/>
    <property type="match status" value="1"/>
</dbReference>
<dbReference type="Proteomes" id="UP000035057">
    <property type="component" value="Unassembled WGS sequence"/>
</dbReference>
<keyword evidence="10" id="KW-1185">Reference proteome</keyword>
<keyword evidence="4" id="KW-0808">Transferase</keyword>
<reference evidence="9 10" key="1">
    <citation type="submission" date="2012-12" db="EMBL/GenBank/DDBJ databases">
        <title>Genome assembly of Marinobacter sp. AK21.</title>
        <authorList>
            <person name="Khatri I."/>
            <person name="Kumar R."/>
            <person name="Vaidya B."/>
            <person name="Subramanian S."/>
            <person name="Pinnaka A."/>
        </authorList>
    </citation>
    <scope>NUCLEOTIDE SEQUENCE [LARGE SCALE GENOMIC DNA]</scope>
    <source>
        <strain evidence="9 10">AK21</strain>
    </source>
</reference>
<dbReference type="PATRIC" id="fig|1137280.3.peg.3181"/>
<protein>
    <recommendedName>
        <fullName evidence="2">histidine kinase</fullName>
        <ecNumber evidence="2">2.7.13.3</ecNumber>
    </recommendedName>
</protein>
<keyword evidence="5 9" id="KW-0418">Kinase</keyword>
<feature type="transmembrane region" description="Helical" evidence="7">
    <location>
        <begin position="38"/>
        <end position="55"/>
    </location>
</feature>
<accession>A0A072MYY3</accession>
<evidence type="ECO:0000313" key="10">
    <source>
        <dbReference type="Proteomes" id="UP000035057"/>
    </source>
</evidence>
<dbReference type="InterPro" id="IPR058544">
    <property type="entry name" value="ETR1_N"/>
</dbReference>
<keyword evidence="7" id="KW-1133">Transmembrane helix</keyword>
<dbReference type="STRING" id="1137280.D777_03363"/>
<keyword evidence="6" id="KW-0175">Coiled coil</keyword>
<dbReference type="PROSITE" id="PS50109">
    <property type="entry name" value="HIS_KIN"/>
    <property type="match status" value="1"/>
</dbReference>
<dbReference type="EMBL" id="ANIE01000009">
    <property type="protein sequence ID" value="KEF30187.1"/>
    <property type="molecule type" value="Genomic_DNA"/>
</dbReference>
<evidence type="ECO:0000256" key="2">
    <source>
        <dbReference type="ARBA" id="ARBA00012438"/>
    </source>
</evidence>
<keyword evidence="7" id="KW-0472">Membrane</keyword>
<dbReference type="CDD" id="cd00082">
    <property type="entry name" value="HisKA"/>
    <property type="match status" value="1"/>
</dbReference>
<dbReference type="EC" id="2.7.13.3" evidence="2"/>
<keyword evidence="3" id="KW-0597">Phosphoprotein</keyword>
<evidence type="ECO:0000256" key="1">
    <source>
        <dbReference type="ARBA" id="ARBA00000085"/>
    </source>
</evidence>
<proteinExistence type="predicted"/>
<dbReference type="InterPro" id="IPR036097">
    <property type="entry name" value="HisK_dim/P_sf"/>
</dbReference>
<dbReference type="Gene3D" id="3.30.565.10">
    <property type="entry name" value="Histidine kinase-like ATPase, C-terminal domain"/>
    <property type="match status" value="1"/>
</dbReference>
<gene>
    <name evidence="9" type="ORF">D777_03363</name>
</gene>
<dbReference type="OrthoDB" id="9808408at2"/>
<dbReference type="SUPFAM" id="SSF55874">
    <property type="entry name" value="ATPase domain of HSP90 chaperone/DNA topoisomerase II/histidine kinase"/>
    <property type="match status" value="1"/>
</dbReference>
<feature type="transmembrane region" description="Helical" evidence="7">
    <location>
        <begin position="92"/>
        <end position="118"/>
    </location>
</feature>
<dbReference type="Pfam" id="PF02518">
    <property type="entry name" value="HATPase_c"/>
    <property type="match status" value="1"/>
</dbReference>
<dbReference type="InterPro" id="IPR036890">
    <property type="entry name" value="HATPase_C_sf"/>
</dbReference>
<dbReference type="InterPro" id="IPR003594">
    <property type="entry name" value="HATPase_dom"/>
</dbReference>
<dbReference type="GO" id="GO:0005886">
    <property type="term" value="C:plasma membrane"/>
    <property type="evidence" value="ECO:0007669"/>
    <property type="project" value="UniProtKB-ARBA"/>
</dbReference>
<dbReference type="PANTHER" id="PTHR43304">
    <property type="entry name" value="PHYTOCHROME-LIKE PROTEIN CPH1"/>
    <property type="match status" value="1"/>
</dbReference>
<organism evidence="9 10">
    <name type="scientific">Marinobacter nitratireducens</name>
    <dbReference type="NCBI Taxonomy" id="1137280"/>
    <lineage>
        <taxon>Bacteria</taxon>
        <taxon>Pseudomonadati</taxon>
        <taxon>Pseudomonadota</taxon>
        <taxon>Gammaproteobacteria</taxon>
        <taxon>Pseudomonadales</taxon>
        <taxon>Marinobacteraceae</taxon>
        <taxon>Marinobacter</taxon>
    </lineage>
</organism>
<comment type="caution">
    <text evidence="9">The sequence shown here is derived from an EMBL/GenBank/DDBJ whole genome shotgun (WGS) entry which is preliminary data.</text>
</comment>
<dbReference type="InterPro" id="IPR005467">
    <property type="entry name" value="His_kinase_dom"/>
</dbReference>
<feature type="transmembrane region" description="Helical" evidence="7">
    <location>
        <begin position="67"/>
        <end position="86"/>
    </location>
</feature>
<evidence type="ECO:0000256" key="5">
    <source>
        <dbReference type="ARBA" id="ARBA00022777"/>
    </source>
</evidence>
<evidence type="ECO:0000256" key="6">
    <source>
        <dbReference type="SAM" id="Coils"/>
    </source>
</evidence>
<dbReference type="SMART" id="SM00388">
    <property type="entry name" value="HisKA"/>
    <property type="match status" value="1"/>
</dbReference>
<dbReference type="InterPro" id="IPR004358">
    <property type="entry name" value="Sig_transdc_His_kin-like_C"/>
</dbReference>
<evidence type="ECO:0000256" key="3">
    <source>
        <dbReference type="ARBA" id="ARBA00022553"/>
    </source>
</evidence>
<comment type="catalytic activity">
    <reaction evidence="1">
        <text>ATP + protein L-histidine = ADP + protein N-phospho-L-histidine.</text>
        <dbReference type="EC" id="2.7.13.3"/>
    </reaction>
</comment>